<evidence type="ECO:0000313" key="10">
    <source>
        <dbReference type="Proteomes" id="UP000182015"/>
    </source>
</evidence>
<dbReference type="EMBL" id="LZDD01000002">
    <property type="protein sequence ID" value="OJF71802.1"/>
    <property type="molecule type" value="Genomic_DNA"/>
</dbReference>
<sequence>MTYNLKKSPVTFFFLAITVLVFLAMQVYYGSVASSPQAVFNFGGMLGLVVKAAPSQAWRLITPIFVHIGWQHFFVNGLTLFYVGQLAEQVWGSKNFFLLYLLSGFMGNLLTLLVTPGVVAAGASTSLFGIFAALVVLGIFSRNHSLKAFGKTYLTLIILNLVMTVFMPNVSLVGHLGGVLGGALAAIFLTNQVDQALFSPRKRQVAFLIFGVLSLAILIVTFM</sequence>
<comment type="similarity">
    <text evidence="2">Belongs to the peptidase S54 family.</text>
</comment>
<keyword evidence="9" id="KW-0645">Protease</keyword>
<proteinExistence type="inferred from homology"/>
<feature type="transmembrane region" description="Helical" evidence="7">
    <location>
        <begin position="12"/>
        <end position="29"/>
    </location>
</feature>
<organism evidence="9 10">
    <name type="scientific">Streptococcus bovimastitidis</name>
    <dbReference type="NCBI Taxonomy" id="1856638"/>
    <lineage>
        <taxon>Bacteria</taxon>
        <taxon>Bacillati</taxon>
        <taxon>Bacillota</taxon>
        <taxon>Bacilli</taxon>
        <taxon>Lactobacillales</taxon>
        <taxon>Streptococcaceae</taxon>
        <taxon>Streptococcus</taxon>
    </lineage>
</organism>
<reference evidence="10" key="1">
    <citation type="submission" date="2016-06" db="EMBL/GenBank/DDBJ databases">
        <authorList>
            <person name="de Vries S.P.W."/>
            <person name="Hadjirin N.F."/>
            <person name="Lay E.M."/>
            <person name="Zadoks R.N."/>
            <person name="Peacock S.J."/>
            <person name="Parkhill J."/>
            <person name="Grant A.J."/>
            <person name="Mcdougall S."/>
            <person name="Holmes M.A."/>
        </authorList>
    </citation>
    <scope>NUCLEOTIDE SEQUENCE [LARGE SCALE GENOMIC DNA]</scope>
    <source>
        <strain evidence="10">NZ1587</strain>
    </source>
</reference>
<dbReference type="GO" id="GO:0006508">
    <property type="term" value="P:proteolysis"/>
    <property type="evidence" value="ECO:0007669"/>
    <property type="project" value="UniProtKB-KW"/>
</dbReference>
<dbReference type="Proteomes" id="UP000182015">
    <property type="component" value="Unassembled WGS sequence"/>
</dbReference>
<evidence type="ECO:0000256" key="5">
    <source>
        <dbReference type="ARBA" id="ARBA00022989"/>
    </source>
</evidence>
<dbReference type="RefSeq" id="WP_071794052.1">
    <property type="nucleotide sequence ID" value="NZ_LZDD01000002.1"/>
</dbReference>
<feature type="domain" description="Peptidase S54 rhomboid" evidence="8">
    <location>
        <begin position="55"/>
        <end position="190"/>
    </location>
</feature>
<dbReference type="InterPro" id="IPR022764">
    <property type="entry name" value="Peptidase_S54_rhomboid_dom"/>
</dbReference>
<keyword evidence="10" id="KW-1185">Reference proteome</keyword>
<feature type="transmembrane region" description="Helical" evidence="7">
    <location>
        <begin position="64"/>
        <end position="84"/>
    </location>
</feature>
<comment type="caution">
    <text evidence="9">The sequence shown here is derived from an EMBL/GenBank/DDBJ whole genome shotgun (WGS) entry which is preliminary data.</text>
</comment>
<feature type="transmembrane region" description="Helical" evidence="7">
    <location>
        <begin position="96"/>
        <end position="114"/>
    </location>
</feature>
<evidence type="ECO:0000313" key="9">
    <source>
        <dbReference type="EMBL" id="OJF71802.1"/>
    </source>
</evidence>
<keyword evidence="3 7" id="KW-0812">Transmembrane</keyword>
<dbReference type="STRING" id="1856638.A9Q68_07385"/>
<keyword evidence="6 7" id="KW-0472">Membrane</keyword>
<feature type="transmembrane region" description="Helical" evidence="7">
    <location>
        <begin position="205"/>
        <end position="222"/>
    </location>
</feature>
<evidence type="ECO:0000256" key="3">
    <source>
        <dbReference type="ARBA" id="ARBA00022692"/>
    </source>
</evidence>
<dbReference type="GO" id="GO:0016020">
    <property type="term" value="C:membrane"/>
    <property type="evidence" value="ECO:0007669"/>
    <property type="project" value="UniProtKB-SubCell"/>
</dbReference>
<dbReference type="SUPFAM" id="SSF144091">
    <property type="entry name" value="Rhomboid-like"/>
    <property type="match status" value="1"/>
</dbReference>
<protein>
    <submittedName>
        <fullName evidence="9">Rhomboid family intramembrane serine protease</fullName>
    </submittedName>
</protein>
<feature type="transmembrane region" description="Helical" evidence="7">
    <location>
        <begin position="176"/>
        <end position="193"/>
    </location>
</feature>
<dbReference type="AlphaFoldDB" id="A0A1L8MM17"/>
<feature type="transmembrane region" description="Helical" evidence="7">
    <location>
        <begin position="152"/>
        <end position="170"/>
    </location>
</feature>
<comment type="subcellular location">
    <subcellularLocation>
        <location evidence="1">Membrane</location>
        <topology evidence="1">Multi-pass membrane protein</topology>
    </subcellularLocation>
</comment>
<gene>
    <name evidence="9" type="ORF">A9Q68_07385</name>
</gene>
<feature type="transmembrane region" description="Helical" evidence="7">
    <location>
        <begin position="120"/>
        <end position="140"/>
    </location>
</feature>
<evidence type="ECO:0000256" key="6">
    <source>
        <dbReference type="ARBA" id="ARBA00023136"/>
    </source>
</evidence>
<dbReference type="PANTHER" id="PTHR43731">
    <property type="entry name" value="RHOMBOID PROTEASE"/>
    <property type="match status" value="1"/>
</dbReference>
<dbReference type="GO" id="GO:0004252">
    <property type="term" value="F:serine-type endopeptidase activity"/>
    <property type="evidence" value="ECO:0007669"/>
    <property type="project" value="InterPro"/>
</dbReference>
<dbReference type="PANTHER" id="PTHR43731:SF14">
    <property type="entry name" value="PRESENILIN-ASSOCIATED RHOMBOID-LIKE PROTEIN, MITOCHONDRIAL"/>
    <property type="match status" value="1"/>
</dbReference>
<dbReference type="Gene3D" id="1.20.1540.10">
    <property type="entry name" value="Rhomboid-like"/>
    <property type="match status" value="1"/>
</dbReference>
<evidence type="ECO:0000256" key="4">
    <source>
        <dbReference type="ARBA" id="ARBA00022801"/>
    </source>
</evidence>
<dbReference type="InterPro" id="IPR035952">
    <property type="entry name" value="Rhomboid-like_sf"/>
</dbReference>
<evidence type="ECO:0000256" key="2">
    <source>
        <dbReference type="ARBA" id="ARBA00009045"/>
    </source>
</evidence>
<dbReference type="OrthoDB" id="9813074at2"/>
<dbReference type="Pfam" id="PF01694">
    <property type="entry name" value="Rhomboid"/>
    <property type="match status" value="1"/>
</dbReference>
<keyword evidence="4" id="KW-0378">Hydrolase</keyword>
<evidence type="ECO:0000256" key="7">
    <source>
        <dbReference type="SAM" id="Phobius"/>
    </source>
</evidence>
<accession>A0A1L8MM17</accession>
<keyword evidence="5 7" id="KW-1133">Transmembrane helix</keyword>
<name>A0A1L8MM17_9STRE</name>
<evidence type="ECO:0000259" key="8">
    <source>
        <dbReference type="Pfam" id="PF01694"/>
    </source>
</evidence>
<evidence type="ECO:0000256" key="1">
    <source>
        <dbReference type="ARBA" id="ARBA00004141"/>
    </source>
</evidence>
<dbReference type="InterPro" id="IPR050925">
    <property type="entry name" value="Rhomboid_protease_S54"/>
</dbReference>